<sequence length="308" mass="34165">MAIQDELATVIHKARYLPELLPLFHAQDLATGDNPIITLGSPTISPDLPILTDKLSATPDATVLLKLKADKEAAHKAETVSLDVMGELTPLEFLATRSLSLVLNADAPVSDYKMYLGIWVIRPSIAQRILWGLPLTPQHEELSRKRGVRDGVNKGILPFPTSYQIERECMGFKRTYAEVVANVTSGQATQILVLSLPESSPEFLVLESITADNAGLTLANNAQIFVTRDDDMNYLKLPVFPMDSAYDFPAFIPALRKLEISYYADANLTNRYVRFSIGRYKLTDILRARFNLEATQEARESTLCGVVP</sequence>
<name>X1Q8K9_9ZZZZ</name>
<gene>
    <name evidence="1" type="ORF">S12H4_02031</name>
</gene>
<comment type="caution">
    <text evidence="1">The sequence shown here is derived from an EMBL/GenBank/DDBJ whole genome shotgun (WGS) entry which is preliminary data.</text>
</comment>
<proteinExistence type="predicted"/>
<evidence type="ECO:0000313" key="1">
    <source>
        <dbReference type="EMBL" id="GAI64827.1"/>
    </source>
</evidence>
<reference evidence="1" key="1">
    <citation type="journal article" date="2014" name="Front. Microbiol.">
        <title>High frequency of phylogenetically diverse reductive dehalogenase-homologous genes in deep subseafloor sedimentary metagenomes.</title>
        <authorList>
            <person name="Kawai M."/>
            <person name="Futagami T."/>
            <person name="Toyoda A."/>
            <person name="Takaki Y."/>
            <person name="Nishi S."/>
            <person name="Hori S."/>
            <person name="Arai W."/>
            <person name="Tsubouchi T."/>
            <person name="Morono Y."/>
            <person name="Uchiyama I."/>
            <person name="Ito T."/>
            <person name="Fujiyama A."/>
            <person name="Inagaki F."/>
            <person name="Takami H."/>
        </authorList>
    </citation>
    <scope>NUCLEOTIDE SEQUENCE</scope>
    <source>
        <strain evidence="1">Expedition CK06-06</strain>
    </source>
</reference>
<dbReference type="AlphaFoldDB" id="X1Q8K9"/>
<dbReference type="EMBL" id="BARW01000460">
    <property type="protein sequence ID" value="GAI64827.1"/>
    <property type="molecule type" value="Genomic_DNA"/>
</dbReference>
<protein>
    <submittedName>
        <fullName evidence="1">Uncharacterized protein</fullName>
    </submittedName>
</protein>
<organism evidence="1">
    <name type="scientific">marine sediment metagenome</name>
    <dbReference type="NCBI Taxonomy" id="412755"/>
    <lineage>
        <taxon>unclassified sequences</taxon>
        <taxon>metagenomes</taxon>
        <taxon>ecological metagenomes</taxon>
    </lineage>
</organism>
<accession>X1Q8K9</accession>